<dbReference type="InterPro" id="IPR051610">
    <property type="entry name" value="GPI/OXD"/>
</dbReference>
<dbReference type="GeneID" id="39856753"/>
<dbReference type="AlphaFoldDB" id="A0A1H5WCA9"/>
<protein>
    <submittedName>
        <fullName evidence="5">Cupin domain-containing protein</fullName>
    </submittedName>
</protein>
<name>A0A1H5WCA9_9EURY</name>
<dbReference type="EMBL" id="FNVN01000001">
    <property type="protein sequence ID" value="SEF96998.1"/>
    <property type="molecule type" value="Genomic_DNA"/>
</dbReference>
<evidence type="ECO:0000259" key="3">
    <source>
        <dbReference type="Pfam" id="PF07883"/>
    </source>
</evidence>
<dbReference type="Gene3D" id="2.60.120.10">
    <property type="entry name" value="Jelly Rolls"/>
    <property type="match status" value="1"/>
</dbReference>
<dbReference type="InterPro" id="IPR013096">
    <property type="entry name" value="Cupin_2"/>
</dbReference>
<dbReference type="CDD" id="cd02224">
    <property type="entry name" value="cupin_SPO2919-like"/>
    <property type="match status" value="1"/>
</dbReference>
<dbReference type="GO" id="GO:0046872">
    <property type="term" value="F:metal ion binding"/>
    <property type="evidence" value="ECO:0007669"/>
    <property type="project" value="UniProtKB-KW"/>
</dbReference>
<accession>A0A1H5WCA9</accession>
<dbReference type="SUPFAM" id="SSF51182">
    <property type="entry name" value="RmlC-like cupins"/>
    <property type="match status" value="1"/>
</dbReference>
<dbReference type="Proteomes" id="UP000296733">
    <property type="component" value="Chromosome"/>
</dbReference>
<dbReference type="RefSeq" id="WP_103990916.1">
    <property type="nucleotide sequence ID" value="NZ_CP031311.1"/>
</dbReference>
<feature type="domain" description="Cupin type-2" evidence="3">
    <location>
        <begin position="39"/>
        <end position="110"/>
    </location>
</feature>
<dbReference type="KEGG" id="hlm:DV707_01665"/>
<evidence type="ECO:0000313" key="4">
    <source>
        <dbReference type="EMBL" id="QCC46486.1"/>
    </source>
</evidence>
<organism evidence="5 6">
    <name type="scientific">Halobellus limi</name>
    <dbReference type="NCBI Taxonomy" id="699433"/>
    <lineage>
        <taxon>Archaea</taxon>
        <taxon>Methanobacteriati</taxon>
        <taxon>Methanobacteriota</taxon>
        <taxon>Stenosarchaea group</taxon>
        <taxon>Halobacteria</taxon>
        <taxon>Halobacteriales</taxon>
        <taxon>Haloferacaceae</taxon>
        <taxon>Halobellus</taxon>
    </lineage>
</organism>
<dbReference type="Pfam" id="PF07883">
    <property type="entry name" value="Cupin_2"/>
    <property type="match status" value="1"/>
</dbReference>
<reference evidence="4 7" key="2">
    <citation type="journal article" date="2019" name="Nat. Commun.">
        <title>A new type of DNA phosphorothioation-based antiviral system in archaea.</title>
        <authorList>
            <person name="Xiong L."/>
            <person name="Liu S."/>
            <person name="Chen S."/>
            <person name="Xiao Y."/>
            <person name="Zhu B."/>
            <person name="Gao Y."/>
            <person name="Zhang Y."/>
            <person name="Chen B."/>
            <person name="Luo J."/>
            <person name="Deng Z."/>
            <person name="Chen X."/>
            <person name="Wang L."/>
            <person name="Chen S."/>
        </authorList>
    </citation>
    <scope>NUCLEOTIDE SEQUENCE [LARGE SCALE GENOMIC DNA]</scope>
    <source>
        <strain evidence="4 7">CGMCC 1.10331</strain>
    </source>
</reference>
<dbReference type="PANTHER" id="PTHR35848:SF9">
    <property type="entry name" value="SLL1358 PROTEIN"/>
    <property type="match status" value="1"/>
</dbReference>
<evidence type="ECO:0000313" key="5">
    <source>
        <dbReference type="EMBL" id="SEF96998.1"/>
    </source>
</evidence>
<dbReference type="EMBL" id="CP031311">
    <property type="protein sequence ID" value="QCC46486.1"/>
    <property type="molecule type" value="Genomic_DNA"/>
</dbReference>
<feature type="region of interest" description="Disordered" evidence="2">
    <location>
        <begin position="1"/>
        <end position="30"/>
    </location>
</feature>
<dbReference type="InterPro" id="IPR011051">
    <property type="entry name" value="RmlC_Cupin_sf"/>
</dbReference>
<dbReference type="Proteomes" id="UP000236740">
    <property type="component" value="Unassembled WGS sequence"/>
</dbReference>
<keyword evidence="1" id="KW-0479">Metal-binding</keyword>
<proteinExistence type="predicted"/>
<dbReference type="PANTHER" id="PTHR35848">
    <property type="entry name" value="OXALATE-BINDING PROTEIN"/>
    <property type="match status" value="1"/>
</dbReference>
<gene>
    <name evidence="4" type="ORF">DV707_01665</name>
    <name evidence="5" type="ORF">SAMN04488133_1225</name>
</gene>
<evidence type="ECO:0000313" key="7">
    <source>
        <dbReference type="Proteomes" id="UP000296733"/>
    </source>
</evidence>
<evidence type="ECO:0000256" key="1">
    <source>
        <dbReference type="ARBA" id="ARBA00022723"/>
    </source>
</evidence>
<reference evidence="5 6" key="1">
    <citation type="submission" date="2016-10" db="EMBL/GenBank/DDBJ databases">
        <authorList>
            <person name="de Groot N.N."/>
        </authorList>
    </citation>
    <scope>NUCLEOTIDE SEQUENCE [LARGE SCALE GENOMIC DNA]</scope>
    <source>
        <strain evidence="5 6">CGMCC 1.10331</strain>
    </source>
</reference>
<keyword evidence="6" id="KW-1185">Reference proteome</keyword>
<feature type="compositionally biased region" description="Basic and acidic residues" evidence="2">
    <location>
        <begin position="1"/>
        <end position="20"/>
    </location>
</feature>
<evidence type="ECO:0000313" key="6">
    <source>
        <dbReference type="Proteomes" id="UP000236740"/>
    </source>
</evidence>
<dbReference type="OrthoDB" id="49661at2157"/>
<dbReference type="InterPro" id="IPR014710">
    <property type="entry name" value="RmlC-like_jellyroll"/>
</dbReference>
<evidence type="ECO:0000256" key="2">
    <source>
        <dbReference type="SAM" id="MobiDB-lite"/>
    </source>
</evidence>
<sequence length="161" mass="17894">MGRVNERDVEWTETEREETHFRRKQLAGETDAEDLGASLYELPPGASSWPYHFHAGNEEAVYVLAGSGVLRTPDGEERIEPGDFCAFPADPDGAHRLHNDGDDPLRFLAVSTMQDPDVTVYPDSEKIGVYAGSPPGGDADERVVSGYYRRDDDVDYWEGES</sequence>